<name>A0A5J4T9D6_9EUKA</name>
<comment type="caution">
    <text evidence="1">The sequence shown here is derived from an EMBL/GenBank/DDBJ whole genome shotgun (WGS) entry which is preliminary data.</text>
</comment>
<dbReference type="EMBL" id="SNRW01035229">
    <property type="protein sequence ID" value="KAA6355066.1"/>
    <property type="molecule type" value="Genomic_DNA"/>
</dbReference>
<sequence length="22" mass="2544">KNMAYLLKKMNDPRTADIKPPV</sequence>
<protein>
    <submittedName>
        <fullName evidence="1">Uncharacterized protein</fullName>
    </submittedName>
</protein>
<dbReference type="AlphaFoldDB" id="A0A5J4T9D6"/>
<evidence type="ECO:0000313" key="1">
    <source>
        <dbReference type="EMBL" id="KAA6355066.1"/>
    </source>
</evidence>
<gene>
    <name evidence="1" type="ORF">EZS28_049406</name>
</gene>
<reference evidence="1 2" key="1">
    <citation type="submission" date="2019-03" db="EMBL/GenBank/DDBJ databases">
        <title>Single cell metagenomics reveals metabolic interactions within the superorganism composed of flagellate Streblomastix strix and complex community of Bacteroidetes bacteria on its surface.</title>
        <authorList>
            <person name="Treitli S.C."/>
            <person name="Kolisko M."/>
            <person name="Husnik F."/>
            <person name="Keeling P."/>
            <person name="Hampl V."/>
        </authorList>
    </citation>
    <scope>NUCLEOTIDE SEQUENCE [LARGE SCALE GENOMIC DNA]</scope>
    <source>
        <strain evidence="1">ST1C</strain>
    </source>
</reference>
<feature type="non-terminal residue" evidence="1">
    <location>
        <position position="1"/>
    </location>
</feature>
<accession>A0A5J4T9D6</accession>
<evidence type="ECO:0000313" key="2">
    <source>
        <dbReference type="Proteomes" id="UP000324800"/>
    </source>
</evidence>
<organism evidence="1 2">
    <name type="scientific">Streblomastix strix</name>
    <dbReference type="NCBI Taxonomy" id="222440"/>
    <lineage>
        <taxon>Eukaryota</taxon>
        <taxon>Metamonada</taxon>
        <taxon>Preaxostyla</taxon>
        <taxon>Oxymonadida</taxon>
        <taxon>Streblomastigidae</taxon>
        <taxon>Streblomastix</taxon>
    </lineage>
</organism>
<proteinExistence type="predicted"/>
<dbReference type="Proteomes" id="UP000324800">
    <property type="component" value="Unassembled WGS sequence"/>
</dbReference>